<protein>
    <recommendedName>
        <fullName evidence="8">G-protein coupled receptors family 1 profile domain-containing protein</fullName>
    </recommendedName>
</protein>
<dbReference type="GO" id="GO:0007189">
    <property type="term" value="P:adenylate cyclase-activating G protein-coupled receptor signaling pathway"/>
    <property type="evidence" value="ECO:0007669"/>
    <property type="project" value="TreeGrafter"/>
</dbReference>
<keyword evidence="3 5" id="KW-1133">Transmembrane helix</keyword>
<sequence>MEDLNVSKSRALLISSKIVATTSIVALLVAIHRIVTCRRRRKFIYNRLFVGYAIYSILNTISLFMGTWAIPDTYEGYLWNVGNEDSCSVQAFLSQMSTGSSFYIAFICFSVALGIKFDFKEESFGYFEPVVHAICASIPFIMGTVMVARKGLIYPEDITCTFASYHLCDDTEYALEFPTRCAAVGQPASWFKRVSIAYGSLVKILLPGGLALLIIFVIIAFEIRKRNSNKNLNGKRLFLENARRNASKRQMILAMSHFTVTFVPLLCCLYKMWAPDLDKRTKSHLTFFQFVYSSICGLLNVLVHFYLPLSNRGSREADLMDKFSIRSICALNQIQEISFGFDPSTKESKIVDNQNEDSSNNFYDSKDLTDFGIFVGSASDDGYDDIHDDIHDDEERCKHDSCNSKTISFDTEFKEITAVLPYEEGL</sequence>
<dbReference type="GO" id="GO:0004930">
    <property type="term" value="F:G protein-coupled receptor activity"/>
    <property type="evidence" value="ECO:0007669"/>
    <property type="project" value="TreeGrafter"/>
</dbReference>
<keyword evidence="7" id="KW-1185">Reference proteome</keyword>
<evidence type="ECO:0000256" key="1">
    <source>
        <dbReference type="ARBA" id="ARBA00004141"/>
    </source>
</evidence>
<gene>
    <name evidence="6" type="ORF">CTEN210_03178</name>
</gene>
<dbReference type="GO" id="GO:0005886">
    <property type="term" value="C:plasma membrane"/>
    <property type="evidence" value="ECO:0007669"/>
    <property type="project" value="TreeGrafter"/>
</dbReference>
<feature type="transmembrane region" description="Helical" evidence="5">
    <location>
        <begin position="100"/>
        <end position="117"/>
    </location>
</feature>
<proteinExistence type="predicted"/>
<comment type="subcellular location">
    <subcellularLocation>
        <location evidence="1">Membrane</location>
        <topology evidence="1">Multi-pass membrane protein</topology>
    </subcellularLocation>
</comment>
<reference evidence="6 7" key="1">
    <citation type="journal article" date="2021" name="Sci. Rep.">
        <title>The genome of the diatom Chaetoceros tenuissimus carries an ancient integrated fragment of an extant virus.</title>
        <authorList>
            <person name="Hongo Y."/>
            <person name="Kimura K."/>
            <person name="Takaki Y."/>
            <person name="Yoshida Y."/>
            <person name="Baba S."/>
            <person name="Kobayashi G."/>
            <person name="Nagasaki K."/>
            <person name="Hano T."/>
            <person name="Tomaru Y."/>
        </authorList>
    </citation>
    <scope>NUCLEOTIDE SEQUENCE [LARGE SCALE GENOMIC DNA]</scope>
    <source>
        <strain evidence="6 7">NIES-3715</strain>
    </source>
</reference>
<feature type="transmembrane region" description="Helical" evidence="5">
    <location>
        <begin position="252"/>
        <end position="273"/>
    </location>
</feature>
<accession>A0AAD3CJA0</accession>
<dbReference type="Gene3D" id="1.20.1070.10">
    <property type="entry name" value="Rhodopsin 7-helix transmembrane proteins"/>
    <property type="match status" value="1"/>
</dbReference>
<feature type="transmembrane region" description="Helical" evidence="5">
    <location>
        <begin position="285"/>
        <end position="307"/>
    </location>
</feature>
<dbReference type="Proteomes" id="UP001054902">
    <property type="component" value="Unassembled WGS sequence"/>
</dbReference>
<evidence type="ECO:0000256" key="3">
    <source>
        <dbReference type="ARBA" id="ARBA00022989"/>
    </source>
</evidence>
<evidence type="ECO:0008006" key="8">
    <source>
        <dbReference type="Google" id="ProtNLM"/>
    </source>
</evidence>
<keyword evidence="2 5" id="KW-0812">Transmembrane</keyword>
<dbReference type="PANTHER" id="PTHR23112">
    <property type="entry name" value="G PROTEIN-COUPLED RECEPTOR 157-RELATED"/>
    <property type="match status" value="1"/>
</dbReference>
<evidence type="ECO:0000313" key="6">
    <source>
        <dbReference type="EMBL" id="GFH46704.1"/>
    </source>
</evidence>
<feature type="transmembrane region" description="Helical" evidence="5">
    <location>
        <begin position="129"/>
        <end position="148"/>
    </location>
</feature>
<organism evidence="6 7">
    <name type="scientific">Chaetoceros tenuissimus</name>
    <dbReference type="NCBI Taxonomy" id="426638"/>
    <lineage>
        <taxon>Eukaryota</taxon>
        <taxon>Sar</taxon>
        <taxon>Stramenopiles</taxon>
        <taxon>Ochrophyta</taxon>
        <taxon>Bacillariophyta</taxon>
        <taxon>Coscinodiscophyceae</taxon>
        <taxon>Chaetocerotophycidae</taxon>
        <taxon>Chaetocerotales</taxon>
        <taxon>Chaetocerotaceae</taxon>
        <taxon>Chaetoceros</taxon>
    </lineage>
</organism>
<feature type="transmembrane region" description="Helical" evidence="5">
    <location>
        <begin position="12"/>
        <end position="36"/>
    </location>
</feature>
<comment type="caution">
    <text evidence="6">The sequence shown here is derived from an EMBL/GenBank/DDBJ whole genome shotgun (WGS) entry which is preliminary data.</text>
</comment>
<keyword evidence="4 5" id="KW-0472">Membrane</keyword>
<dbReference type="EMBL" id="BLLK01000022">
    <property type="protein sequence ID" value="GFH46704.1"/>
    <property type="molecule type" value="Genomic_DNA"/>
</dbReference>
<feature type="transmembrane region" description="Helical" evidence="5">
    <location>
        <begin position="48"/>
        <end position="70"/>
    </location>
</feature>
<evidence type="ECO:0000256" key="4">
    <source>
        <dbReference type="ARBA" id="ARBA00023136"/>
    </source>
</evidence>
<feature type="transmembrane region" description="Helical" evidence="5">
    <location>
        <begin position="196"/>
        <end position="221"/>
    </location>
</feature>
<dbReference type="AlphaFoldDB" id="A0AAD3CJA0"/>
<evidence type="ECO:0000256" key="5">
    <source>
        <dbReference type="SAM" id="Phobius"/>
    </source>
</evidence>
<evidence type="ECO:0000313" key="7">
    <source>
        <dbReference type="Proteomes" id="UP001054902"/>
    </source>
</evidence>
<dbReference type="PANTHER" id="PTHR23112:SF0">
    <property type="entry name" value="TRANSMEMBRANE PROTEIN 116"/>
    <property type="match status" value="1"/>
</dbReference>
<evidence type="ECO:0000256" key="2">
    <source>
        <dbReference type="ARBA" id="ARBA00022692"/>
    </source>
</evidence>
<name>A0AAD3CJA0_9STRA</name>